<dbReference type="VEuPathDB" id="FungiDB:PV08_02704"/>
<dbReference type="InterPro" id="IPR036291">
    <property type="entry name" value="NAD(P)-bd_dom_sf"/>
</dbReference>
<dbReference type="RefSeq" id="XP_016238632.1">
    <property type="nucleotide sequence ID" value="XM_016377062.1"/>
</dbReference>
<organism evidence="1 2">
    <name type="scientific">Exophiala spinifera</name>
    <dbReference type="NCBI Taxonomy" id="91928"/>
    <lineage>
        <taxon>Eukaryota</taxon>
        <taxon>Fungi</taxon>
        <taxon>Dikarya</taxon>
        <taxon>Ascomycota</taxon>
        <taxon>Pezizomycotina</taxon>
        <taxon>Eurotiomycetes</taxon>
        <taxon>Chaetothyriomycetidae</taxon>
        <taxon>Chaetothyriales</taxon>
        <taxon>Herpotrichiellaceae</taxon>
        <taxon>Exophiala</taxon>
    </lineage>
</organism>
<keyword evidence="2" id="KW-1185">Reference proteome</keyword>
<dbReference type="Gene3D" id="3.40.50.720">
    <property type="entry name" value="NAD(P)-binding Rossmann-like Domain"/>
    <property type="match status" value="1"/>
</dbReference>
<gene>
    <name evidence="1" type="ORF">PV08_02704</name>
</gene>
<dbReference type="CDD" id="cd01065">
    <property type="entry name" value="NAD_bind_Shikimate_DH"/>
    <property type="match status" value="1"/>
</dbReference>
<dbReference type="EMBL" id="KN847493">
    <property type="protein sequence ID" value="KIW18416.1"/>
    <property type="molecule type" value="Genomic_DNA"/>
</dbReference>
<dbReference type="OrthoDB" id="204377at2759"/>
<proteinExistence type="predicted"/>
<dbReference type="SUPFAM" id="SSF53223">
    <property type="entry name" value="Aminoacid dehydrogenase-like, N-terminal domain"/>
    <property type="match status" value="1"/>
</dbReference>
<protein>
    <submittedName>
        <fullName evidence="1">Uncharacterized protein</fullName>
    </submittedName>
</protein>
<dbReference type="InterPro" id="IPR046346">
    <property type="entry name" value="Aminoacid_DH-like_N_sf"/>
</dbReference>
<dbReference type="STRING" id="91928.A0A0D1YSZ1"/>
<name>A0A0D1YSZ1_9EURO</name>
<dbReference type="Proteomes" id="UP000053328">
    <property type="component" value="Unassembled WGS sequence"/>
</dbReference>
<dbReference type="PANTHER" id="PTHR21089">
    <property type="entry name" value="SHIKIMATE DEHYDROGENASE"/>
    <property type="match status" value="1"/>
</dbReference>
<dbReference type="Gene3D" id="3.40.50.10860">
    <property type="entry name" value="Leucine Dehydrogenase, chain A, domain 1"/>
    <property type="match status" value="1"/>
</dbReference>
<dbReference type="GO" id="GO:0004764">
    <property type="term" value="F:shikimate 3-dehydrogenase (NADP+) activity"/>
    <property type="evidence" value="ECO:0007669"/>
    <property type="project" value="InterPro"/>
</dbReference>
<dbReference type="HOGENOM" id="CLU_044063_1_0_1"/>
<reference evidence="1 2" key="1">
    <citation type="submission" date="2015-01" db="EMBL/GenBank/DDBJ databases">
        <title>The Genome Sequence of Exophiala spinifera CBS89968.</title>
        <authorList>
            <consortium name="The Broad Institute Genomics Platform"/>
            <person name="Cuomo C."/>
            <person name="de Hoog S."/>
            <person name="Gorbushina A."/>
            <person name="Stielow B."/>
            <person name="Teixiera M."/>
            <person name="Abouelleil A."/>
            <person name="Chapman S.B."/>
            <person name="Priest M."/>
            <person name="Young S.K."/>
            <person name="Wortman J."/>
            <person name="Nusbaum C."/>
            <person name="Birren B."/>
        </authorList>
    </citation>
    <scope>NUCLEOTIDE SEQUENCE [LARGE SCALE GENOMIC DNA]</scope>
    <source>
        <strain evidence="1 2">CBS 89968</strain>
    </source>
</reference>
<evidence type="ECO:0000313" key="2">
    <source>
        <dbReference type="Proteomes" id="UP000053328"/>
    </source>
</evidence>
<dbReference type="AlphaFoldDB" id="A0A0D1YSZ1"/>
<dbReference type="GO" id="GO:0019632">
    <property type="term" value="P:shikimate metabolic process"/>
    <property type="evidence" value="ECO:0007669"/>
    <property type="project" value="TreeGrafter"/>
</dbReference>
<dbReference type="GO" id="GO:0009423">
    <property type="term" value="P:chorismate biosynthetic process"/>
    <property type="evidence" value="ECO:0007669"/>
    <property type="project" value="TreeGrafter"/>
</dbReference>
<evidence type="ECO:0000313" key="1">
    <source>
        <dbReference type="EMBL" id="KIW18416.1"/>
    </source>
</evidence>
<dbReference type="GeneID" id="27329787"/>
<sequence length="238" mass="26542">MPNKVTFMPLLDDTTEEARAIGAVNTVFIRLDPRGDRRYIGTNTDCVGIRETLLNNCHTVLDDARAQPALVIGAGGAARSAIFALWKWFKPSEIYIVNRLTSETTELIAGMVLSVPGIRLRHVESVEEAQSLKPPCICVGTIPDDEPRGTGELLVWRICETFLKKRGQVKGIVLDMCYHPAHTRLLKLAETSGWRTMYGTEVLVRVAVAQQTLWLEEEPKSDAVQKTLLSMQRVVSRL</sequence>
<dbReference type="PANTHER" id="PTHR21089:SF1">
    <property type="entry name" value="BIFUNCTIONAL 3-DEHYDROQUINATE DEHYDRATASE_SHIKIMATE DEHYDROGENASE, CHLOROPLASTIC"/>
    <property type="match status" value="1"/>
</dbReference>
<accession>A0A0D1YSZ1</accession>
<dbReference type="InterPro" id="IPR022893">
    <property type="entry name" value="Shikimate_DH_fam"/>
</dbReference>
<dbReference type="SUPFAM" id="SSF51735">
    <property type="entry name" value="NAD(P)-binding Rossmann-fold domains"/>
    <property type="match status" value="1"/>
</dbReference>